<evidence type="ECO:0000313" key="4">
    <source>
        <dbReference type="Proteomes" id="UP000215059"/>
    </source>
</evidence>
<protein>
    <submittedName>
        <fullName evidence="3">Copper amine oxidase</fullName>
    </submittedName>
</protein>
<proteinExistence type="predicted"/>
<comment type="caution">
    <text evidence="3">The sequence shown here is derived from an EMBL/GenBank/DDBJ whole genome shotgun (WGS) entry which is preliminary data.</text>
</comment>
<dbReference type="OrthoDB" id="2657432at2"/>
<gene>
    <name evidence="3" type="ORF">CGZ90_06635</name>
</gene>
<keyword evidence="4" id="KW-1185">Reference proteome</keyword>
<accession>A0A235FEC5</accession>
<keyword evidence="2" id="KW-0732">Signal</keyword>
<dbReference type="AlphaFoldDB" id="A0A235FEC5"/>
<keyword evidence="1" id="KW-0812">Transmembrane</keyword>
<organism evidence="3 4">
    <name type="scientific">Fictibacillus aquaticus</name>
    <dbReference type="NCBI Taxonomy" id="2021314"/>
    <lineage>
        <taxon>Bacteria</taxon>
        <taxon>Bacillati</taxon>
        <taxon>Bacillota</taxon>
        <taxon>Bacilli</taxon>
        <taxon>Bacillales</taxon>
        <taxon>Fictibacillaceae</taxon>
        <taxon>Fictibacillus</taxon>
    </lineage>
</organism>
<feature type="transmembrane region" description="Helical" evidence="1">
    <location>
        <begin position="433"/>
        <end position="452"/>
    </location>
</feature>
<feature type="chain" id="PRO_5012353392" evidence="2">
    <location>
        <begin position="24"/>
        <end position="458"/>
    </location>
</feature>
<evidence type="ECO:0000313" key="3">
    <source>
        <dbReference type="EMBL" id="OYD59562.1"/>
    </source>
</evidence>
<dbReference type="RefSeq" id="WP_094251523.1">
    <property type="nucleotide sequence ID" value="NZ_JBHLXL010000001.1"/>
</dbReference>
<keyword evidence="1" id="KW-1133">Transmembrane helix</keyword>
<evidence type="ECO:0000256" key="1">
    <source>
        <dbReference type="SAM" id="Phobius"/>
    </source>
</evidence>
<sequence length="458" mass="48938">MNMKKSLVAIPLSLSLLIPTAGAVSAHGHGGSHSGNHAAAGSLEVSNKAVDLRAALDALLSEHAYLAVVTMQKGIDGSGDFDAAAGALNQNTEDLSKAVASVYGEEGGAAFKEIWSSHIGYFVDYVKATGAKDEEGKKKAMAELDKYRVEQAAFLDKATESRLKAKELEEGLKVHVNQLVWAFDNYVAGDFEKTYDSVRESVHHMYGVGKGLSWAITDQFPQNFDNKSVDTPAADLRADLNHLLSEHAALAILAMQKGADGAKDFDAAAGALSENTDDLSAAIASVYGEEGGAAFKEIWSSHIGYFVDYVKAAGANDEEGKKKAIAELDEYRVEQAKFLETATEGRLKAADLEAGLKMHVDELLKAFDSYVAKDYATTYPTVREAYAHMFEVGKGLSTAIVDQHPDKFAGQMPGDMPKTGMGGMSEQNSSKEIVMGSIIALALAGLLSALIIRRKSMN</sequence>
<evidence type="ECO:0000256" key="2">
    <source>
        <dbReference type="SAM" id="SignalP"/>
    </source>
</evidence>
<dbReference type="Proteomes" id="UP000215059">
    <property type="component" value="Unassembled WGS sequence"/>
</dbReference>
<name>A0A235FEC5_9BACL</name>
<dbReference type="EMBL" id="NOII01000001">
    <property type="protein sequence ID" value="OYD59562.1"/>
    <property type="molecule type" value="Genomic_DNA"/>
</dbReference>
<reference evidence="3 4" key="1">
    <citation type="submission" date="2017-07" db="EMBL/GenBank/DDBJ databases">
        <title>Fictibacillus sp. nov. GDSW-R2A3 Genome sequencing and assembly.</title>
        <authorList>
            <person name="Mayilraj S."/>
        </authorList>
    </citation>
    <scope>NUCLEOTIDE SEQUENCE [LARGE SCALE GENOMIC DNA]</scope>
    <source>
        <strain evidence="3 4">GDSW-R2A3</strain>
    </source>
</reference>
<feature type="signal peptide" evidence="2">
    <location>
        <begin position="1"/>
        <end position="23"/>
    </location>
</feature>
<keyword evidence="1" id="KW-0472">Membrane</keyword>